<dbReference type="EMBL" id="SWJQ01001898">
    <property type="protein sequence ID" value="TRZ07214.1"/>
    <property type="molecule type" value="Genomic_DNA"/>
</dbReference>
<feature type="non-terminal residue" evidence="1">
    <location>
        <position position="1"/>
    </location>
</feature>
<organism evidence="1 2">
    <name type="scientific">Zosterops borbonicus</name>
    <dbReference type="NCBI Taxonomy" id="364589"/>
    <lineage>
        <taxon>Eukaryota</taxon>
        <taxon>Metazoa</taxon>
        <taxon>Chordata</taxon>
        <taxon>Craniata</taxon>
        <taxon>Vertebrata</taxon>
        <taxon>Euteleostomi</taxon>
        <taxon>Archelosauria</taxon>
        <taxon>Archosauria</taxon>
        <taxon>Dinosauria</taxon>
        <taxon>Saurischia</taxon>
        <taxon>Theropoda</taxon>
        <taxon>Coelurosauria</taxon>
        <taxon>Aves</taxon>
        <taxon>Neognathae</taxon>
        <taxon>Neoaves</taxon>
        <taxon>Telluraves</taxon>
        <taxon>Australaves</taxon>
        <taxon>Passeriformes</taxon>
        <taxon>Sylvioidea</taxon>
        <taxon>Zosteropidae</taxon>
        <taxon>Zosterops</taxon>
    </lineage>
</organism>
<keyword evidence="2" id="KW-1185">Reference proteome</keyword>
<dbReference type="PANTHER" id="PTHR33332">
    <property type="entry name" value="REVERSE TRANSCRIPTASE DOMAIN-CONTAINING PROTEIN"/>
    <property type="match status" value="1"/>
</dbReference>
<accession>A0A8K1D7B8</accession>
<protein>
    <recommendedName>
        <fullName evidence="3">Rna-directed dna polymerase from mobile element jockey-like</fullName>
    </recommendedName>
</protein>
<evidence type="ECO:0000313" key="2">
    <source>
        <dbReference type="Proteomes" id="UP000796761"/>
    </source>
</evidence>
<dbReference type="Proteomes" id="UP000796761">
    <property type="component" value="Unassembled WGS sequence"/>
</dbReference>
<evidence type="ECO:0000313" key="1">
    <source>
        <dbReference type="EMBL" id="TRZ07214.1"/>
    </source>
</evidence>
<sequence>LVLFNIFINDLNKGLERILSKVADDTKLGGAIDSFKGREALQRDLDKLEGWAIANHMKINKGQYLVVHQGQDNPECMDKLGNEMLESNATERDLGVLVNDKLKMSQQCPGSQEGQLCPGEHQAQHHQLAKGGDCPTPLCTGAASP</sequence>
<name>A0A8K1D7B8_9PASS</name>
<gene>
    <name evidence="1" type="ORF">HGM15179_019894</name>
</gene>
<dbReference type="AlphaFoldDB" id="A0A8K1D7B8"/>
<comment type="caution">
    <text evidence="1">The sequence shown here is derived from an EMBL/GenBank/DDBJ whole genome shotgun (WGS) entry which is preliminary data.</text>
</comment>
<reference evidence="1" key="1">
    <citation type="submission" date="2019-04" db="EMBL/GenBank/DDBJ databases">
        <title>Genome assembly of Zosterops borbonicus 15179.</title>
        <authorList>
            <person name="Leroy T."/>
            <person name="Anselmetti Y."/>
            <person name="Tilak M.-K."/>
            <person name="Nabholz B."/>
        </authorList>
    </citation>
    <scope>NUCLEOTIDE SEQUENCE</scope>
    <source>
        <strain evidence="1">HGM_15179</strain>
        <tissue evidence="1">Muscle</tissue>
    </source>
</reference>
<dbReference type="OrthoDB" id="10056483at2759"/>
<proteinExistence type="predicted"/>
<evidence type="ECO:0008006" key="3">
    <source>
        <dbReference type="Google" id="ProtNLM"/>
    </source>
</evidence>